<sequence length="45" mass="5341">MKPIDLINLLKMFDPEKEVVLNNGERNYNVKEIYVYDNKIVIEGE</sequence>
<dbReference type="Proteomes" id="UP000221132">
    <property type="component" value="Segment"/>
</dbReference>
<evidence type="ECO:0000313" key="1">
    <source>
        <dbReference type="EMBL" id="ARM70158.1"/>
    </source>
</evidence>
<reference evidence="2" key="1">
    <citation type="submission" date="2017-03" db="EMBL/GenBank/DDBJ databases">
        <authorList>
            <person name="Abille Z."/>
            <person name="Afsharjavan R."/>
            <person name="Alms C.E."/>
            <person name="Anil A."/>
            <person name="Azuma E.A."/>
            <person name="Boateng D."/>
            <person name="Bowden K.V."/>
            <person name="Bui Q."/>
            <person name="Callaghan K.D."/>
            <person name="Canova P.N."/>
            <person name="Carter A.-G.V."/>
            <person name="Carty B."/>
            <person name="Choudhary A."/>
            <person name="Chugh K."/>
            <person name="Clark C.B."/>
            <person name="Clark J."/>
            <person name="Cortez R."/>
            <person name="Dalwadi R.M."/>
            <person name="Daou G."/>
            <person name="Das M."/>
            <person name="Dasari S."/>
            <person name="Davis E.H."/>
            <person name="Defreitas N."/>
            <person name="Demirji J."/>
            <person name="Endres C."/>
            <person name="Fakhar S."/>
            <person name="Feeley N."/>
            <person name="Flores D.C."/>
            <person name="Fowler A.R."/>
            <person name="George T."/>
            <person name="Greis H.L."/>
            <person name="Groleau D.L."/>
            <person name="Gulati J.K."/>
            <person name="Guzman W."/>
            <person name="Hallworth A.N."/>
            <person name="Hariri A."/>
            <person name="Haya V.N."/>
            <person name="Hoffman A.K."/>
            <person name="Horne B."/>
            <person name="Howard T."/>
            <person name="Iglesia A.J."/>
            <person name="Ijezie O.D."/>
            <person name="Incognito N.A."/>
            <person name="Inen J.A."/>
            <person name="Jaiswal A."/>
            <person name="Jezek R.A."/>
            <person name="Kawa A.C."/>
            <person name="Khan F."/>
            <person name="Khin A.C."/>
            <person name="Knapo J."/>
            <person name="Kong A.S."/>
            <person name="Le B.Q."/>
            <person name="Le Q.M."/>
            <person name="Le T.-H.M."/>
            <person name="Lee M."/>
            <person name="Lockwood J.L."/>
            <person name="Loto-Rojas G.S."/>
            <person name="Mantzavinos A."/>
            <person name="Martinez D.R."/>
            <person name="Meadows A.R."/>
            <person name="Mehr S."/>
            <person name="Mellon M.N."/>
            <person name="Memon S."/>
            <person name="Miller B."/>
            <person name="Min S."/>
            <person name="Mitchell L.M."/>
            <person name="Mohamed I.R."/>
            <person name="Mohammed F.O."/>
            <person name="More S."/>
            <person name="Muntaha S."/>
            <person name="Nadeem I."/>
            <person name="Ndjeumen-Njinguet A.S."/>
            <person name="Ng P."/>
            <person name="Ngu V.E."/>
            <person name="Nguyen B.N."/>
            <person name="OHern C.T."/>
            <person name="Oboh U.S."/>
            <person name="Pagano C.W."/>
            <person name="Panakal P.R."/>
            <person name="Park D.A."/>
            <person name="Parsana D."/>
            <person name="Patel P."/>
            <person name="Patel V.S."/>
            <person name="Patwardhan V.M."/>
            <person name="Pawar S.D."/>
            <person name="Payne V.R."/>
            <person name="Petricel I.M."/>
            <person name="Phillips C."/>
            <person name="Puglisi K.M."/>
            <person name="Ramaprasad G."/>
            <person name="Raza A.S."/>
            <person name="Rivera-Oven A.G."/>
            <person name="Robins E."/>
            <person name="Roeun D.C."/>
            <person name="Rostovtseva N."/>
            <person name="Sadat M."/>
            <person name="Seas A."/>
            <person name="So E.J."/>
            <person name="Sogbesan C."/>
            <person name="Strumsky L.A."/>
            <person name="Sun J.L."/>
            <person name="Sutherland H.J."/>
            <person name="Tchakounte I."/>
            <person name="Tewell J.R."/>
            <person name="Thapa D.J."/>
            <person name="Tkach Y."/>
            <person name="Tran C.D."/>
            <person name="Tran V."/>
            <person name="Vithayathil T."/>
            <person name="Vivekanandan A."/>
            <person name="Wang S.R."/>
            <person name="White E."/>
            <person name="Yang A.L."/>
            <person name="Ye D.T."/>
            <person name="Yirenkyi M."/>
            <person name="Zarb J.S."/>
            <person name="Zhang S."/>
            <person name="Zhou M.T."/>
            <person name="Cao A."/>
            <person name="Nguyen K.M."/>
            <person name="Patel K."/>
            <person name="Patel P."/>
            <person name="Pennington E."/>
            <person name="Sendze O."/>
            <person name="Zahangir S."/>
            <person name="Correa-Mendez M."/>
            <person name="Fabian M.F."/>
            <person name="Liu S."/>
            <person name="Jethmalani Y."/>
            <person name="Nunn R."/>
            <person name="Prakash A."/>
            <person name="Louise T."/>
            <person name="Johnson A."/>
            <person name="Erill I."/>
            <person name="Caruso S.M."/>
        </authorList>
    </citation>
    <scope>NUCLEOTIDE SEQUENCE [LARGE SCALE GENOMIC DNA]</scope>
</reference>
<accession>A0A1W6JSA8</accession>
<keyword evidence="2" id="KW-1185">Reference proteome</keyword>
<dbReference type="EMBL" id="KY821088">
    <property type="protein sequence ID" value="ARM70158.1"/>
    <property type="molecule type" value="Genomic_DNA"/>
</dbReference>
<protein>
    <submittedName>
        <fullName evidence="1">Uncharacterized protein</fullName>
    </submittedName>
</protein>
<proteinExistence type="predicted"/>
<evidence type="ECO:0000313" key="2">
    <source>
        <dbReference type="Proteomes" id="UP000221132"/>
    </source>
</evidence>
<organism evidence="1 2">
    <name type="scientific">Bacillus phage Harambe</name>
    <dbReference type="NCBI Taxonomy" id="1981931"/>
    <lineage>
        <taxon>Viruses</taxon>
        <taxon>Duplodnaviria</taxon>
        <taxon>Heunggongvirae</taxon>
        <taxon>Uroviricota</taxon>
        <taxon>Caudoviricetes</taxon>
        <taxon>Salasmaviridae</taxon>
        <taxon>Harambevirus</taxon>
        <taxon>Harambevirus harambe</taxon>
    </lineage>
</organism>
<gene>
    <name evidence="1" type="ORF">HARAMBE_9</name>
</gene>
<name>A0A1W6JSA8_9CAUD</name>